<keyword evidence="6" id="KW-1185">Reference proteome</keyword>
<dbReference type="EMBL" id="LARY01000001">
    <property type="protein sequence ID" value="RDX02012.1"/>
    <property type="molecule type" value="Genomic_DNA"/>
</dbReference>
<evidence type="ECO:0000256" key="2">
    <source>
        <dbReference type="SAM" id="SignalP"/>
    </source>
</evidence>
<feature type="compositionally biased region" description="Basic and acidic residues" evidence="1">
    <location>
        <begin position="43"/>
        <end position="59"/>
    </location>
</feature>
<dbReference type="Pfam" id="PF13731">
    <property type="entry name" value="WxL"/>
    <property type="match status" value="1"/>
</dbReference>
<proteinExistence type="predicted"/>
<name>A0A3D8TTD0_9LIST</name>
<evidence type="ECO:0000313" key="5">
    <source>
        <dbReference type="EMBL" id="RDX02233.1"/>
    </source>
</evidence>
<evidence type="ECO:0000313" key="6">
    <source>
        <dbReference type="Proteomes" id="UP000257055"/>
    </source>
</evidence>
<accession>A0A3D8TTD0</accession>
<dbReference type="Proteomes" id="UP000257055">
    <property type="component" value="Unassembled WGS sequence"/>
</dbReference>
<feature type="region of interest" description="Disordered" evidence="1">
    <location>
        <begin position="37"/>
        <end position="70"/>
    </location>
</feature>
<comment type="caution">
    <text evidence="5">The sequence shown here is derived from an EMBL/GenBank/DDBJ whole genome shotgun (WGS) entry which is preliminary data.</text>
</comment>
<dbReference type="AlphaFoldDB" id="A0A3D8TTD0"/>
<dbReference type="EMBL" id="LARY01000001">
    <property type="protein sequence ID" value="RDX02233.1"/>
    <property type="molecule type" value="Genomic_DNA"/>
</dbReference>
<evidence type="ECO:0000313" key="4">
    <source>
        <dbReference type="EMBL" id="RDX02012.1"/>
    </source>
</evidence>
<feature type="domain" description="WxL" evidence="3">
    <location>
        <begin position="37"/>
        <end position="242"/>
    </location>
</feature>
<organism evidence="5 6">
    <name type="scientific">Listeria kieliensis</name>
    <dbReference type="NCBI Taxonomy" id="1621700"/>
    <lineage>
        <taxon>Bacteria</taxon>
        <taxon>Bacillati</taxon>
        <taxon>Bacillota</taxon>
        <taxon>Bacilli</taxon>
        <taxon>Bacillales</taxon>
        <taxon>Listeriaceae</taxon>
        <taxon>Listeria</taxon>
    </lineage>
</organism>
<sequence>MKKTLTLTATSLAAVVGLSLVAIPAYAEEAVKDGGITTSKGDITFEKNKGTTKPKDPDTGKPVIPVDPDPVVPTNGPLSIDYISNVHFGTQKISGSTEVYYATLDQVKDAESGAISERPNMVQITDDRGTNAGWKLTVKQEAQFKNGSSELDGAVLKFENPTLKSSNKSATNTPTAKAMTLSPAGAASDVMIANANQGMGTWFDQFGADQDSGKQSISLTVPGDTAKVEGKYETTLTWTLTDSAV</sequence>
<evidence type="ECO:0000259" key="3">
    <source>
        <dbReference type="Pfam" id="PF13731"/>
    </source>
</evidence>
<reference evidence="5" key="2">
    <citation type="submission" date="2015-04" db="EMBL/GenBank/DDBJ databases">
        <authorList>
            <person name="Syromyatnikov M.Y."/>
            <person name="Popov V.N."/>
        </authorList>
    </citation>
    <scope>NUCLEOTIDE SEQUENCE [LARGE SCALE GENOMIC DNA]</scope>
    <source>
        <strain evidence="5">Kiel-L1</strain>
    </source>
</reference>
<dbReference type="InterPro" id="IPR027994">
    <property type="entry name" value="WxL_dom"/>
</dbReference>
<protein>
    <recommendedName>
        <fullName evidence="3">WxL domain-containing protein</fullName>
    </recommendedName>
</protein>
<feature type="signal peptide" evidence="2">
    <location>
        <begin position="1"/>
        <end position="27"/>
    </location>
</feature>
<reference evidence="6" key="1">
    <citation type="submission" date="2015-04" db="EMBL/GenBank/DDBJ databases">
        <authorList>
            <person name="Schardt J."/>
            <person name="Mueller-Herbst S."/>
            <person name="Scherer S."/>
            <person name="Huptas C."/>
        </authorList>
    </citation>
    <scope>NUCLEOTIDE SEQUENCE [LARGE SCALE GENOMIC DNA]</scope>
    <source>
        <strain evidence="6">Kiel-L1</strain>
    </source>
</reference>
<gene>
    <name evidence="4" type="ORF">UR08_00215</name>
    <name evidence="5" type="ORF">UR08_01515</name>
</gene>
<feature type="chain" id="PRO_5033372943" description="WxL domain-containing protein" evidence="2">
    <location>
        <begin position="28"/>
        <end position="245"/>
    </location>
</feature>
<keyword evidence="2" id="KW-0732">Signal</keyword>
<evidence type="ECO:0000256" key="1">
    <source>
        <dbReference type="SAM" id="MobiDB-lite"/>
    </source>
</evidence>